<evidence type="ECO:0000256" key="1">
    <source>
        <dbReference type="ARBA" id="ARBA00004328"/>
    </source>
</evidence>
<evidence type="ECO:0000313" key="12">
    <source>
        <dbReference type="EMBL" id="WNH14471.1"/>
    </source>
</evidence>
<keyword evidence="5" id="KW-0946">Virion</keyword>
<evidence type="ECO:0000256" key="10">
    <source>
        <dbReference type="ARBA" id="ARBA00030551"/>
    </source>
</evidence>
<dbReference type="EMBL" id="OR208178">
    <property type="protein sequence ID" value="WNH14471.1"/>
    <property type="molecule type" value="Genomic_DNA"/>
</dbReference>
<sequence>MMSTASLKEVHEVVLRILEELKSLKKDLNDYNKEINGEALAAKIINDITEQIKNCPCNKEILEDGKRNHSFRTSTRF</sequence>
<comment type="subcellular location">
    <subcellularLocation>
        <location evidence="2">Host cell junction</location>
        <location evidence="2">Host plasmodesma</location>
    </subcellularLocation>
    <subcellularLocation>
        <location evidence="1">Virion</location>
    </subcellularLocation>
</comment>
<evidence type="ECO:0000256" key="2">
    <source>
        <dbReference type="ARBA" id="ARBA00004621"/>
    </source>
</evidence>
<reference evidence="12" key="1">
    <citation type="submission" date="2023-06" db="EMBL/GenBank/DDBJ databases">
        <title>Identification of viral pathogens in a Physostegia virginiana plant by high-throughput sequencing.</title>
        <authorList>
            <person name="Dong J."/>
            <person name="Fu S."/>
            <person name="Chen Y."/>
            <person name="Cao M."/>
            <person name="Zhou X."/>
            <person name="Wu J."/>
        </authorList>
    </citation>
    <scope>NUCLEOTIDE SEQUENCE</scope>
</reference>
<dbReference type="GO" id="GO:0044423">
    <property type="term" value="C:virion component"/>
    <property type="evidence" value="ECO:0007669"/>
    <property type="project" value="UniProtKB-KW"/>
</dbReference>
<evidence type="ECO:0000256" key="8">
    <source>
        <dbReference type="ARBA" id="ARBA00023157"/>
    </source>
</evidence>
<gene>
    <name evidence="12" type="primary">orf3</name>
</gene>
<name>A0AA96C684_9VIRU</name>
<comment type="function">
    <text evidence="9">Plays a role in virus cell-to-cell and plant-to-plant transmission. Interacts with virion icosahedral capsid and movement protein, thereby facilitating virion cell-to-cell transmission through plasmodesmata opened by viral movement protein. Also interacts with aphid transmission factor, attaching the virion to aphid stylet when the animal feeds on an virus infected plant. Aphid saliva may later detach the virion, inducing release of infectious particles when the animal feeds on a new plant.</text>
</comment>
<dbReference type="GO" id="GO:0003677">
    <property type="term" value="F:DNA binding"/>
    <property type="evidence" value="ECO:0007669"/>
    <property type="project" value="UniProtKB-KW"/>
</dbReference>
<dbReference type="Pfam" id="PF03310">
    <property type="entry name" value="Cauli_DNA-bind"/>
    <property type="match status" value="1"/>
</dbReference>
<proteinExistence type="inferred from homology"/>
<dbReference type="Gene3D" id="6.10.250.630">
    <property type="match status" value="1"/>
</dbReference>
<keyword evidence="8" id="KW-1015">Disulfide bond</keyword>
<evidence type="ECO:0000256" key="5">
    <source>
        <dbReference type="ARBA" id="ARBA00022844"/>
    </source>
</evidence>
<protein>
    <recommendedName>
        <fullName evidence="4">Virion-associated protein</fullName>
    </recommendedName>
    <alternativeName>
        <fullName evidence="10">Protein 3</fullName>
    </alternativeName>
</protein>
<keyword evidence="12" id="KW-0238">DNA-binding</keyword>
<keyword evidence="7" id="KW-1031">Host cell junction</keyword>
<evidence type="ECO:0000256" key="7">
    <source>
        <dbReference type="ARBA" id="ARBA00023081"/>
    </source>
</evidence>
<dbReference type="InterPro" id="IPR004986">
    <property type="entry name" value="Caulimo_virion-assoc"/>
</dbReference>
<evidence type="ECO:0000256" key="6">
    <source>
        <dbReference type="ARBA" id="ARBA00023054"/>
    </source>
</evidence>
<evidence type="ECO:0000256" key="11">
    <source>
        <dbReference type="SAM" id="Coils"/>
    </source>
</evidence>
<organism evidence="12">
    <name type="scientific">Physostegia virginiana caulimovirus 1</name>
    <dbReference type="NCBI Taxonomy" id="3075963"/>
    <lineage>
        <taxon>Viruses</taxon>
        <taxon>Riboviria</taxon>
        <taxon>Pararnavirae</taxon>
        <taxon>Artverviricota</taxon>
        <taxon>Revtraviricetes</taxon>
        <taxon>Ortervirales</taxon>
        <taxon>Caulimoviridae</taxon>
        <taxon>Caulimovirus</taxon>
    </lineage>
</organism>
<comment type="similarity">
    <text evidence="3">Belongs to the caulimovirus ORF III family.</text>
</comment>
<keyword evidence="6 11" id="KW-0175">Coiled coil</keyword>
<evidence type="ECO:0000256" key="4">
    <source>
        <dbReference type="ARBA" id="ARBA00016421"/>
    </source>
</evidence>
<evidence type="ECO:0000256" key="3">
    <source>
        <dbReference type="ARBA" id="ARBA00007906"/>
    </source>
</evidence>
<dbReference type="GO" id="GO:0044219">
    <property type="term" value="C:host cell plasmodesma"/>
    <property type="evidence" value="ECO:0007669"/>
    <property type="project" value="UniProtKB-SubCell"/>
</dbReference>
<evidence type="ECO:0000256" key="9">
    <source>
        <dbReference type="ARBA" id="ARBA00024988"/>
    </source>
</evidence>
<feature type="coiled-coil region" evidence="11">
    <location>
        <begin position="14"/>
        <end position="41"/>
    </location>
</feature>
<accession>A0AA96C684</accession>